<dbReference type="Gene3D" id="3.30.2310.20">
    <property type="entry name" value="RelE-like"/>
    <property type="match status" value="1"/>
</dbReference>
<dbReference type="InterPro" id="IPR031552">
    <property type="entry name" value="ParE-like_toxin"/>
</dbReference>
<dbReference type="Proteomes" id="UP000214588">
    <property type="component" value="Unassembled WGS sequence"/>
</dbReference>
<evidence type="ECO:0000313" key="3">
    <source>
        <dbReference type="Proteomes" id="UP000214588"/>
    </source>
</evidence>
<organism evidence="2 3">
    <name type="scientific">Natranaerobius trueperi</name>
    <dbReference type="NCBI Taxonomy" id="759412"/>
    <lineage>
        <taxon>Bacteria</taxon>
        <taxon>Bacillati</taxon>
        <taxon>Bacillota</taxon>
        <taxon>Clostridia</taxon>
        <taxon>Natranaerobiales</taxon>
        <taxon>Natranaerobiaceae</taxon>
        <taxon>Natranaerobius</taxon>
    </lineage>
</organism>
<name>A0A226BUM9_9FIRM</name>
<evidence type="ECO:0000256" key="1">
    <source>
        <dbReference type="ARBA" id="ARBA00022649"/>
    </source>
</evidence>
<dbReference type="RefSeq" id="WP_089024597.1">
    <property type="nucleotide sequence ID" value="NZ_NIQC01000050.1"/>
</dbReference>
<dbReference type="InterPro" id="IPR007712">
    <property type="entry name" value="RelE/ParE_toxin"/>
</dbReference>
<keyword evidence="3" id="KW-1185">Reference proteome</keyword>
<dbReference type="EMBL" id="NIQC01000050">
    <property type="protein sequence ID" value="OWZ82683.1"/>
    <property type="molecule type" value="Genomic_DNA"/>
</dbReference>
<evidence type="ECO:0000313" key="2">
    <source>
        <dbReference type="EMBL" id="OWZ82683.1"/>
    </source>
</evidence>
<dbReference type="OrthoDB" id="2112569at2"/>
<dbReference type="InterPro" id="IPR035093">
    <property type="entry name" value="RelE/ParE_toxin_dom_sf"/>
</dbReference>
<reference evidence="2 3" key="1">
    <citation type="submission" date="2017-06" db="EMBL/GenBank/DDBJ databases">
        <title>Draft Genome Sequence of Natranaerobius trueperi halophilic, alkalithermophilic bacteria from soda lakes.</title>
        <authorList>
            <person name="Zhao B."/>
        </authorList>
    </citation>
    <scope>NUCLEOTIDE SEQUENCE [LARGE SCALE GENOMIC DNA]</scope>
    <source>
        <strain evidence="2 3">DSM 18760</strain>
    </source>
</reference>
<accession>A0A226BUM9</accession>
<dbReference type="Pfam" id="PF15781">
    <property type="entry name" value="ParE-like_toxin"/>
    <property type="match status" value="1"/>
</dbReference>
<dbReference type="SUPFAM" id="SSF143011">
    <property type="entry name" value="RelE-like"/>
    <property type="match status" value="1"/>
</dbReference>
<comment type="caution">
    <text evidence="2">The sequence shown here is derived from an EMBL/GenBank/DDBJ whole genome shotgun (WGS) entry which is preliminary data.</text>
</comment>
<evidence type="ECO:0008006" key="4">
    <source>
        <dbReference type="Google" id="ProtNLM"/>
    </source>
</evidence>
<proteinExistence type="predicted"/>
<dbReference type="NCBIfam" id="TIGR02385">
    <property type="entry name" value="RelE_StbE"/>
    <property type="match status" value="1"/>
</dbReference>
<sequence length="106" mass="12202">MSKGFQIHTTRTVEKDLDKLHSKHFEQVKEEVLKLEEDPYIGAPLKGKLKGCRSINLSLYGLGEYRVIYTLKIAEKVCLIFFIGSRENAYEEATRKVETLKKQGLI</sequence>
<protein>
    <recommendedName>
        <fullName evidence="4">Addiction module toxin RelE</fullName>
    </recommendedName>
</protein>
<gene>
    <name evidence="2" type="ORF">CDO51_12710</name>
</gene>
<keyword evidence="1" id="KW-1277">Toxin-antitoxin system</keyword>
<dbReference type="AlphaFoldDB" id="A0A226BUM9"/>